<organism evidence="3 4">
    <name type="scientific">Fictibacillus macauensis ZFHKF-1</name>
    <dbReference type="NCBI Taxonomy" id="1196324"/>
    <lineage>
        <taxon>Bacteria</taxon>
        <taxon>Bacillati</taxon>
        <taxon>Bacillota</taxon>
        <taxon>Bacilli</taxon>
        <taxon>Bacillales</taxon>
        <taxon>Fictibacillaceae</taxon>
        <taxon>Fictibacillus</taxon>
    </lineage>
</organism>
<proteinExistence type="predicted"/>
<protein>
    <submittedName>
        <fullName evidence="3">Uncharacterized protein</fullName>
    </submittedName>
</protein>
<evidence type="ECO:0000313" key="4">
    <source>
        <dbReference type="Proteomes" id="UP000004080"/>
    </source>
</evidence>
<sequence>MNAIHTKLTELQLELSSLQNEQKEASVIIEKVHIDQLHIDKYELSNNFANLGIKDLTGKLNIGANYGSSLTAAEVEAAAARNGAEKQQHIQQKQEKAQQKLSDGPTYAIRGRTPTD</sequence>
<feature type="compositionally biased region" description="Basic and acidic residues" evidence="2">
    <location>
        <begin position="83"/>
        <end position="98"/>
    </location>
</feature>
<feature type="region of interest" description="Disordered" evidence="2">
    <location>
        <begin position="83"/>
        <end position="116"/>
    </location>
</feature>
<comment type="caution">
    <text evidence="3">The sequence shown here is derived from an EMBL/GenBank/DDBJ whole genome shotgun (WGS) entry which is preliminary data.</text>
</comment>
<dbReference type="EMBL" id="AKKV01000040">
    <property type="protein sequence ID" value="EIT84122.1"/>
    <property type="molecule type" value="Genomic_DNA"/>
</dbReference>
<evidence type="ECO:0000256" key="1">
    <source>
        <dbReference type="SAM" id="Coils"/>
    </source>
</evidence>
<keyword evidence="4" id="KW-1185">Reference proteome</keyword>
<keyword evidence="1" id="KW-0175">Coiled coil</keyword>
<reference evidence="3 4" key="1">
    <citation type="journal article" date="2012" name="J. Bacteriol.">
        <title>Genome of Bacillus macauensis ZFHKF-1, a Long-Chain-Forming Bacterium.</title>
        <authorList>
            <person name="Cai L."/>
            <person name="Zhang T."/>
        </authorList>
    </citation>
    <scope>NUCLEOTIDE SEQUENCE [LARGE SCALE GENOMIC DNA]</scope>
    <source>
        <strain evidence="3 4">ZFHKF-1</strain>
    </source>
</reference>
<accession>I8AEU7</accession>
<evidence type="ECO:0000256" key="2">
    <source>
        <dbReference type="SAM" id="MobiDB-lite"/>
    </source>
</evidence>
<dbReference type="AlphaFoldDB" id="I8AEU7"/>
<dbReference type="Proteomes" id="UP000004080">
    <property type="component" value="Unassembled WGS sequence"/>
</dbReference>
<dbReference type="PATRIC" id="fig|1196324.3.peg.3496"/>
<name>I8AEU7_9BACL</name>
<gene>
    <name evidence="3" type="ORF">A374_17119</name>
</gene>
<feature type="coiled-coil region" evidence="1">
    <location>
        <begin position="1"/>
        <end position="28"/>
    </location>
</feature>
<evidence type="ECO:0000313" key="3">
    <source>
        <dbReference type="EMBL" id="EIT84122.1"/>
    </source>
</evidence>